<keyword evidence="5" id="KW-0645">Protease</keyword>
<proteinExistence type="inferred from homology"/>
<evidence type="ECO:0000313" key="6">
    <source>
        <dbReference type="Proteomes" id="UP000032534"/>
    </source>
</evidence>
<dbReference type="Gene3D" id="3.30.2290.10">
    <property type="entry name" value="PmbA/TldD superfamily"/>
    <property type="match status" value="1"/>
</dbReference>
<dbReference type="GO" id="GO:0006508">
    <property type="term" value="P:proteolysis"/>
    <property type="evidence" value="ECO:0007669"/>
    <property type="project" value="UniProtKB-KW"/>
</dbReference>
<dbReference type="EMBL" id="JTHP01000106">
    <property type="protein sequence ID" value="KJD42592.1"/>
    <property type="molecule type" value="Genomic_DNA"/>
</dbReference>
<evidence type="ECO:0000259" key="4">
    <source>
        <dbReference type="Pfam" id="PF19290"/>
    </source>
</evidence>
<accession>A0A0D7WXW8</accession>
<organism evidence="5 6">
    <name type="scientific">Paenibacillus terrae</name>
    <dbReference type="NCBI Taxonomy" id="159743"/>
    <lineage>
        <taxon>Bacteria</taxon>
        <taxon>Bacillati</taxon>
        <taxon>Bacillota</taxon>
        <taxon>Bacilli</taxon>
        <taxon>Bacillales</taxon>
        <taxon>Paenibacillaceae</taxon>
        <taxon>Paenibacillus</taxon>
    </lineage>
</organism>
<protein>
    <submittedName>
        <fullName evidence="5">Zn-dependent protease</fullName>
    </submittedName>
</protein>
<evidence type="ECO:0000259" key="3">
    <source>
        <dbReference type="Pfam" id="PF19289"/>
    </source>
</evidence>
<evidence type="ECO:0000259" key="2">
    <source>
        <dbReference type="Pfam" id="PF01523"/>
    </source>
</evidence>
<dbReference type="PANTHER" id="PTHR43421">
    <property type="entry name" value="METALLOPROTEASE PMBA"/>
    <property type="match status" value="1"/>
</dbReference>
<feature type="domain" description="Metalloprotease TldD/E C-terminal" evidence="3">
    <location>
        <begin position="227"/>
        <end position="446"/>
    </location>
</feature>
<reference evidence="5 6" key="1">
    <citation type="submission" date="2014-11" db="EMBL/GenBank/DDBJ databases">
        <title>Draft Genome Sequences of Paenibacillus polymyxa NRRL B-30509 and Paenibacillus terrae NRRL B-30644, Strains from a Poultry Environment that Produce Tridecaptin A and Paenicidins.</title>
        <authorList>
            <person name="van Belkum M.J."/>
            <person name="Lohans C.T."/>
            <person name="Vederas J.C."/>
        </authorList>
    </citation>
    <scope>NUCLEOTIDE SEQUENCE [LARGE SCALE GENOMIC DNA]</scope>
    <source>
        <strain evidence="5 6">NRRL B-30644</strain>
    </source>
</reference>
<comment type="similarity">
    <text evidence="1">Belongs to the peptidase U62 family.</text>
</comment>
<dbReference type="Proteomes" id="UP000032534">
    <property type="component" value="Unassembled WGS sequence"/>
</dbReference>
<dbReference type="GO" id="GO:0005829">
    <property type="term" value="C:cytosol"/>
    <property type="evidence" value="ECO:0007669"/>
    <property type="project" value="TreeGrafter"/>
</dbReference>
<feature type="domain" description="Metalloprotease TldD/E central" evidence="4">
    <location>
        <begin position="118"/>
        <end position="219"/>
    </location>
</feature>
<comment type="caution">
    <text evidence="5">The sequence shown here is derived from an EMBL/GenBank/DDBJ whole genome shotgun (WGS) entry which is preliminary data.</text>
</comment>
<keyword evidence="5" id="KW-0378">Hydrolase</keyword>
<name>A0A0D7WXW8_9BACL</name>
<dbReference type="InterPro" id="IPR047657">
    <property type="entry name" value="PmbA"/>
</dbReference>
<dbReference type="Pfam" id="PF01523">
    <property type="entry name" value="PmbA_TldD_1st"/>
    <property type="match status" value="1"/>
</dbReference>
<dbReference type="Pfam" id="PF19289">
    <property type="entry name" value="PmbA_TldD_3rd"/>
    <property type="match status" value="1"/>
</dbReference>
<dbReference type="Pfam" id="PF19290">
    <property type="entry name" value="PmbA_TldD_2nd"/>
    <property type="match status" value="1"/>
</dbReference>
<dbReference type="RefSeq" id="WP_044649095.1">
    <property type="nucleotide sequence ID" value="NZ_JTHP01000106.1"/>
</dbReference>
<dbReference type="PANTHER" id="PTHR43421:SF1">
    <property type="entry name" value="METALLOPROTEASE PMBA"/>
    <property type="match status" value="1"/>
</dbReference>
<dbReference type="AlphaFoldDB" id="A0A0D7WXW8"/>
<dbReference type="InterPro" id="IPR035068">
    <property type="entry name" value="TldD/PmbA_N"/>
</dbReference>
<dbReference type="PATRIC" id="fig|159743.3.peg.6101"/>
<dbReference type="InterPro" id="IPR036059">
    <property type="entry name" value="TldD/PmbA_sf"/>
</dbReference>
<dbReference type="InterPro" id="IPR045570">
    <property type="entry name" value="Metalloprtase-TldD/E_cen_dom"/>
</dbReference>
<dbReference type="InterPro" id="IPR002510">
    <property type="entry name" value="Metalloprtase-TldD/E_N"/>
</dbReference>
<dbReference type="OrthoDB" id="9803618at2"/>
<keyword evidence="6" id="KW-1185">Reference proteome</keyword>
<dbReference type="SUPFAM" id="SSF111283">
    <property type="entry name" value="Putative modulator of DNA gyrase, PmbA/TldD"/>
    <property type="match status" value="1"/>
</dbReference>
<evidence type="ECO:0000256" key="1">
    <source>
        <dbReference type="ARBA" id="ARBA00005836"/>
    </source>
</evidence>
<gene>
    <name evidence="5" type="ORF">QD47_27395</name>
</gene>
<dbReference type="InterPro" id="IPR045569">
    <property type="entry name" value="Metalloprtase-TldD/E_C"/>
</dbReference>
<sequence length="447" mass="48610">MNIQQFQEALFTKGREIGYADMEIYYINGRSTSVKVLKGEIDQYTIVENGGLSFRGVIDGKMGYASTEKLEPDVIDFLLEEAHSNADILESEEQDELFKGSVSYPEQPAHAAALADTAPEILIEAALEMERTALAADPRIVMARHCSVSIRENEVLIVNTKGLHCHRRKSLATAYVYVIAKENDETVTGGWHDYSLRSVEEINIADVAHKAVKEAVSKLGAHTIQSDNYPVIFRHDAAAQLLAAYTSVFSAESVDKGFSRLAGKLGEKVANTKLTLVDDPLMENVPAGSTFDAEGSATRRNEIIKDGELLTYFHNRKTARKAGVQSTSNASKGGYNGKIGVSYHNLYVAPGSSTLEDMIRKTDRGLMIVELQGLHAGTNTASGNFSLACLGYLIEQGKVVRAVNQITVSGNFFDVLQQIEEIGNDLRFTGSCTSPSLKLASLSISGS</sequence>
<dbReference type="GO" id="GO:0008237">
    <property type="term" value="F:metallopeptidase activity"/>
    <property type="evidence" value="ECO:0007669"/>
    <property type="project" value="InterPro"/>
</dbReference>
<feature type="domain" description="Metalloprotease TldD/E N-terminal" evidence="2">
    <location>
        <begin position="23"/>
        <end position="86"/>
    </location>
</feature>
<evidence type="ECO:0000313" key="5">
    <source>
        <dbReference type="EMBL" id="KJD42592.1"/>
    </source>
</evidence>